<keyword evidence="5" id="KW-0442">Lipid degradation</keyword>
<dbReference type="PROSITE" id="PS51257">
    <property type="entry name" value="PROKAR_LIPOPROTEIN"/>
    <property type="match status" value="1"/>
</dbReference>
<name>A0A2N9JF29_9ACTN</name>
<evidence type="ECO:0000256" key="4">
    <source>
        <dbReference type="ARBA" id="ARBA00022801"/>
    </source>
</evidence>
<dbReference type="EC" id="3.1.4.4" evidence="3"/>
<dbReference type="Gene3D" id="3.30.870.10">
    <property type="entry name" value="Endonuclease Chain A"/>
    <property type="match status" value="2"/>
</dbReference>
<dbReference type="RefSeq" id="WP_105185098.1">
    <property type="nucleotide sequence ID" value="NZ_BAAAGO010000002.1"/>
</dbReference>
<dbReference type="GO" id="GO:0006793">
    <property type="term" value="P:phosphorus metabolic process"/>
    <property type="evidence" value="ECO:0007669"/>
    <property type="project" value="UniProtKB-ARBA"/>
</dbReference>
<dbReference type="KEGG" id="mgg:MPLG2_0968"/>
<evidence type="ECO:0000313" key="10">
    <source>
        <dbReference type="EMBL" id="SPD86004.1"/>
    </source>
</evidence>
<feature type="region of interest" description="Disordered" evidence="7">
    <location>
        <begin position="24"/>
        <end position="52"/>
    </location>
</feature>
<keyword evidence="11" id="KW-1185">Reference proteome</keyword>
<dbReference type="GO" id="GO:0004630">
    <property type="term" value="F:phospholipase D activity"/>
    <property type="evidence" value="ECO:0007669"/>
    <property type="project" value="UniProtKB-EC"/>
</dbReference>
<evidence type="ECO:0000256" key="5">
    <source>
        <dbReference type="ARBA" id="ARBA00022963"/>
    </source>
</evidence>
<feature type="chain" id="PRO_5038706152" description="phospholipase D" evidence="8">
    <location>
        <begin position="21"/>
        <end position="408"/>
    </location>
</feature>
<feature type="compositionally biased region" description="Low complexity" evidence="7">
    <location>
        <begin position="24"/>
        <end position="39"/>
    </location>
</feature>
<proteinExistence type="inferred from homology"/>
<dbReference type="Proteomes" id="UP000238164">
    <property type="component" value="Chromosome 1"/>
</dbReference>
<evidence type="ECO:0000256" key="3">
    <source>
        <dbReference type="ARBA" id="ARBA00012027"/>
    </source>
</evidence>
<evidence type="ECO:0000256" key="7">
    <source>
        <dbReference type="SAM" id="MobiDB-lite"/>
    </source>
</evidence>
<dbReference type="InterPro" id="IPR025202">
    <property type="entry name" value="PLD-like_dom"/>
</dbReference>
<evidence type="ECO:0000256" key="1">
    <source>
        <dbReference type="ARBA" id="ARBA00000798"/>
    </source>
</evidence>
<dbReference type="AlphaFoldDB" id="A0A2N9JF29"/>
<dbReference type="Pfam" id="PF13091">
    <property type="entry name" value="PLDc_2"/>
    <property type="match status" value="2"/>
</dbReference>
<dbReference type="OrthoDB" id="3740959at2"/>
<comment type="similarity">
    <text evidence="2">Belongs to the phospholipase D family.</text>
</comment>
<evidence type="ECO:0000256" key="6">
    <source>
        <dbReference type="ARBA" id="ARBA00023098"/>
    </source>
</evidence>
<dbReference type="InterPro" id="IPR051406">
    <property type="entry name" value="PLD_domain"/>
</dbReference>
<dbReference type="PROSITE" id="PS50035">
    <property type="entry name" value="PLD"/>
    <property type="match status" value="1"/>
</dbReference>
<organism evidence="10 11">
    <name type="scientific">Micropruina glycogenica</name>
    <dbReference type="NCBI Taxonomy" id="75385"/>
    <lineage>
        <taxon>Bacteria</taxon>
        <taxon>Bacillati</taxon>
        <taxon>Actinomycetota</taxon>
        <taxon>Actinomycetes</taxon>
        <taxon>Propionibacteriales</taxon>
        <taxon>Nocardioidaceae</taxon>
        <taxon>Micropruina</taxon>
    </lineage>
</organism>
<dbReference type="InterPro" id="IPR001736">
    <property type="entry name" value="PLipase_D/transphosphatidylase"/>
</dbReference>
<evidence type="ECO:0000256" key="8">
    <source>
        <dbReference type="SAM" id="SignalP"/>
    </source>
</evidence>
<evidence type="ECO:0000313" key="11">
    <source>
        <dbReference type="Proteomes" id="UP000238164"/>
    </source>
</evidence>
<comment type="catalytic activity">
    <reaction evidence="1">
        <text>a 1,2-diacyl-sn-glycero-3-phosphocholine + H2O = a 1,2-diacyl-sn-glycero-3-phosphate + choline + H(+)</text>
        <dbReference type="Rhea" id="RHEA:14445"/>
        <dbReference type="ChEBI" id="CHEBI:15354"/>
        <dbReference type="ChEBI" id="CHEBI:15377"/>
        <dbReference type="ChEBI" id="CHEBI:15378"/>
        <dbReference type="ChEBI" id="CHEBI:57643"/>
        <dbReference type="ChEBI" id="CHEBI:58608"/>
        <dbReference type="EC" id="3.1.4.4"/>
    </reaction>
</comment>
<dbReference type="SUPFAM" id="SSF56024">
    <property type="entry name" value="Phospholipase D/nuclease"/>
    <property type="match status" value="2"/>
</dbReference>
<protein>
    <recommendedName>
        <fullName evidence="3">phospholipase D</fullName>
        <ecNumber evidence="3">3.1.4.4</ecNumber>
    </recommendedName>
</protein>
<gene>
    <name evidence="10" type="ORF">MPLG2_0968</name>
</gene>
<sequence>MTRLRTRAAAGVLALLVALAGCTGTSQPSPSTPTTSAPATPTPQPDDEAALPGLPKAVTQKAVLGDPWSSRAGKVHGVARSALAIIKQTRKGQTLTLSMFNLTYPGTADALVRARRRGVAVRVLLNGEGARSREVRILTAGLGSDMTRKSFVVVRPGGVRMHSKFLLVTARDGAGPVVWVSSGNLTSASGRDQANEALITTGDQRLYDFLRRQFTLMRQGVTDPRRLSRSALTAGTFVRTYPLPKGGPAHDPILAVLNDVSCVHGNRRTVIRMAHLFLTAERRYVTARMRELVEQGCDLRVVARMGGWDRVVVTDLLRGGPGKVLLRAARGSDLHTKITTVDGWNTAGERIKIALVGSHNLTGRALTKTPEGVNDELSVRIWNPATVQTYERWVDMVIAKHSTAAKAA</sequence>
<feature type="domain" description="PLD phosphodiesterase" evidence="9">
    <location>
        <begin position="330"/>
        <end position="365"/>
    </location>
</feature>
<dbReference type="PANTHER" id="PTHR43856:SF1">
    <property type="entry name" value="MITOCHONDRIAL CARDIOLIPIN HYDROLASE"/>
    <property type="match status" value="1"/>
</dbReference>
<keyword evidence="6" id="KW-0443">Lipid metabolism</keyword>
<evidence type="ECO:0000256" key="2">
    <source>
        <dbReference type="ARBA" id="ARBA00008664"/>
    </source>
</evidence>
<dbReference type="PANTHER" id="PTHR43856">
    <property type="entry name" value="CARDIOLIPIN HYDROLASE"/>
    <property type="match status" value="1"/>
</dbReference>
<dbReference type="GO" id="GO:0016891">
    <property type="term" value="F:RNA endonuclease activity producing 5'-phosphomonoesters, hydrolytic mechanism"/>
    <property type="evidence" value="ECO:0007669"/>
    <property type="project" value="TreeGrafter"/>
</dbReference>
<feature type="signal peptide" evidence="8">
    <location>
        <begin position="1"/>
        <end position="20"/>
    </location>
</feature>
<keyword evidence="4" id="KW-0378">Hydrolase</keyword>
<evidence type="ECO:0000259" key="9">
    <source>
        <dbReference type="PROSITE" id="PS50035"/>
    </source>
</evidence>
<accession>A0A2N9JF29</accession>
<dbReference type="EMBL" id="LT985188">
    <property type="protein sequence ID" value="SPD86004.1"/>
    <property type="molecule type" value="Genomic_DNA"/>
</dbReference>
<dbReference type="GO" id="GO:0016042">
    <property type="term" value="P:lipid catabolic process"/>
    <property type="evidence" value="ECO:0007669"/>
    <property type="project" value="UniProtKB-KW"/>
</dbReference>
<reference evidence="10 11" key="1">
    <citation type="submission" date="2018-02" db="EMBL/GenBank/DDBJ databases">
        <authorList>
            <person name="Cohen D.B."/>
            <person name="Kent A.D."/>
        </authorList>
    </citation>
    <scope>NUCLEOTIDE SEQUENCE [LARGE SCALE GENOMIC DNA]</scope>
    <source>
        <strain evidence="10">1</strain>
    </source>
</reference>
<keyword evidence="8" id="KW-0732">Signal</keyword>